<evidence type="ECO:0000256" key="1">
    <source>
        <dbReference type="SAM" id="MobiDB-lite"/>
    </source>
</evidence>
<keyword evidence="3" id="KW-1185">Reference proteome</keyword>
<feature type="region of interest" description="Disordered" evidence="1">
    <location>
        <begin position="1"/>
        <end position="20"/>
    </location>
</feature>
<name>A0A4Y2VPW8_ARAVE</name>
<dbReference type="AlphaFoldDB" id="A0A4Y2VPW8"/>
<protein>
    <submittedName>
        <fullName evidence="2">Uncharacterized protein</fullName>
    </submittedName>
</protein>
<organism evidence="2 3">
    <name type="scientific">Araneus ventricosus</name>
    <name type="common">Orbweaver spider</name>
    <name type="synonym">Epeira ventricosa</name>
    <dbReference type="NCBI Taxonomy" id="182803"/>
    <lineage>
        <taxon>Eukaryota</taxon>
        <taxon>Metazoa</taxon>
        <taxon>Ecdysozoa</taxon>
        <taxon>Arthropoda</taxon>
        <taxon>Chelicerata</taxon>
        <taxon>Arachnida</taxon>
        <taxon>Araneae</taxon>
        <taxon>Araneomorphae</taxon>
        <taxon>Entelegynae</taxon>
        <taxon>Araneoidea</taxon>
        <taxon>Araneidae</taxon>
        <taxon>Araneus</taxon>
    </lineage>
</organism>
<gene>
    <name evidence="2" type="ORF">AVEN_175795_1</name>
</gene>
<dbReference type="Proteomes" id="UP000499080">
    <property type="component" value="Unassembled WGS sequence"/>
</dbReference>
<proteinExistence type="predicted"/>
<comment type="caution">
    <text evidence="2">The sequence shown here is derived from an EMBL/GenBank/DDBJ whole genome shotgun (WGS) entry which is preliminary data.</text>
</comment>
<feature type="non-terminal residue" evidence="2">
    <location>
        <position position="1"/>
    </location>
</feature>
<sequence>NCGDDQNLERKKRKRNNSEGEVTSCFSHCEKWRNGLLRRIYEDLFAKCQDRMLLCIEG</sequence>
<evidence type="ECO:0000313" key="3">
    <source>
        <dbReference type="Proteomes" id="UP000499080"/>
    </source>
</evidence>
<accession>A0A4Y2VPW8</accession>
<evidence type="ECO:0000313" key="2">
    <source>
        <dbReference type="EMBL" id="GBO26266.1"/>
    </source>
</evidence>
<dbReference type="EMBL" id="BGPR01049282">
    <property type="protein sequence ID" value="GBO26266.1"/>
    <property type="molecule type" value="Genomic_DNA"/>
</dbReference>
<reference evidence="2 3" key="1">
    <citation type="journal article" date="2019" name="Sci. Rep.">
        <title>Orb-weaving spider Araneus ventricosus genome elucidates the spidroin gene catalogue.</title>
        <authorList>
            <person name="Kono N."/>
            <person name="Nakamura H."/>
            <person name="Ohtoshi R."/>
            <person name="Moran D.A.P."/>
            <person name="Shinohara A."/>
            <person name="Yoshida Y."/>
            <person name="Fujiwara M."/>
            <person name="Mori M."/>
            <person name="Tomita M."/>
            <person name="Arakawa K."/>
        </authorList>
    </citation>
    <scope>NUCLEOTIDE SEQUENCE [LARGE SCALE GENOMIC DNA]</scope>
</reference>